<keyword evidence="3 6" id="KW-1133">Transmembrane helix</keyword>
<gene>
    <name evidence="7" type="ORF">FE374_08035</name>
</gene>
<comment type="subcellular location">
    <subcellularLocation>
        <location evidence="1">Membrane</location>
        <topology evidence="1">Multi-pass membrane protein</topology>
    </subcellularLocation>
</comment>
<feature type="transmembrane region" description="Helical" evidence="6">
    <location>
        <begin position="287"/>
        <end position="309"/>
    </location>
</feature>
<evidence type="ECO:0000256" key="5">
    <source>
        <dbReference type="SAM" id="MobiDB-lite"/>
    </source>
</evidence>
<feature type="transmembrane region" description="Helical" evidence="6">
    <location>
        <begin position="117"/>
        <end position="143"/>
    </location>
</feature>
<dbReference type="PANTHER" id="PTHR11706">
    <property type="entry name" value="SOLUTE CARRIER PROTEIN FAMILY 11 MEMBER"/>
    <property type="match status" value="1"/>
</dbReference>
<evidence type="ECO:0000256" key="6">
    <source>
        <dbReference type="SAM" id="Phobius"/>
    </source>
</evidence>
<sequence length="475" mass="50777">MSVTTSAQSATPSSIRERDPYKLDPADIQDPPRGWRQSWKFFGPGFVTSAAVVGSGELITATALGAKVGFLLLWLVLVSTFVKVAVQIELARWSISTGKTSVTGYNDVTPKIAGRGWISYIGVLMILQIVIGQGGVLGTGALALSMVMPVGGDPFSLVSIATWVTVIVVLAVAVHLTNRYGVIEKVSTVLVALVTLGVIAMVIGLQFTPFAWSATDIAEGMQFKIQVGTMGVALAMFGMTGVGGGEITAYSYWVVEKGYARFAGPNDGSQAWVDRARGWISVMKKDAFLSWVIYTISTAAFFILGAAVLHPQGLVPEGTEVLEVLSRMFTDVAGDWTKTIFLVGAAAALIKTILANVPGFARQVSNTLAIFGAFDWNDVEVRNKWLRVLMIALPIVWGAFYLFVQSPVAMIIIAGIGNAVYLMAIVVAVWYLGRTQTDPRVKDGSTFKLYLVISSIAVFAVGLLSLLDLMGISIA</sequence>
<protein>
    <submittedName>
        <fullName evidence="7">Divalent metal cation transporter</fullName>
    </submittedName>
</protein>
<feature type="transmembrane region" description="Helical" evidence="6">
    <location>
        <begin position="447"/>
        <end position="467"/>
    </location>
</feature>
<feature type="transmembrane region" description="Helical" evidence="6">
    <location>
        <begin position="232"/>
        <end position="255"/>
    </location>
</feature>
<feature type="transmembrane region" description="Helical" evidence="6">
    <location>
        <begin position="189"/>
        <end position="212"/>
    </location>
</feature>
<dbReference type="GO" id="GO:0005886">
    <property type="term" value="C:plasma membrane"/>
    <property type="evidence" value="ECO:0007669"/>
    <property type="project" value="TreeGrafter"/>
</dbReference>
<dbReference type="RefSeq" id="WP_139928056.1">
    <property type="nucleotide sequence ID" value="NZ_CP040915.1"/>
</dbReference>
<organism evidence="7 8">
    <name type="scientific">Georgenia yuyongxinii</name>
    <dbReference type="NCBI Taxonomy" id="2589797"/>
    <lineage>
        <taxon>Bacteria</taxon>
        <taxon>Bacillati</taxon>
        <taxon>Actinomycetota</taxon>
        <taxon>Actinomycetes</taxon>
        <taxon>Micrococcales</taxon>
        <taxon>Bogoriellaceae</taxon>
        <taxon>Georgenia</taxon>
    </lineage>
</organism>
<dbReference type="Pfam" id="PF01566">
    <property type="entry name" value="Nramp"/>
    <property type="match status" value="1"/>
</dbReference>
<evidence type="ECO:0000256" key="2">
    <source>
        <dbReference type="ARBA" id="ARBA00022692"/>
    </source>
</evidence>
<feature type="transmembrane region" description="Helical" evidence="6">
    <location>
        <begin position="155"/>
        <end position="177"/>
    </location>
</feature>
<feature type="compositionally biased region" description="Basic and acidic residues" evidence="5">
    <location>
        <begin position="15"/>
        <end position="25"/>
    </location>
</feature>
<dbReference type="NCBIfam" id="NF037982">
    <property type="entry name" value="Nramp_1"/>
    <property type="match status" value="1"/>
</dbReference>
<dbReference type="Proteomes" id="UP000314616">
    <property type="component" value="Chromosome"/>
</dbReference>
<evidence type="ECO:0000313" key="8">
    <source>
        <dbReference type="Proteomes" id="UP000314616"/>
    </source>
</evidence>
<feature type="transmembrane region" description="Helical" evidence="6">
    <location>
        <begin position="41"/>
        <end position="62"/>
    </location>
</feature>
<evidence type="ECO:0000256" key="1">
    <source>
        <dbReference type="ARBA" id="ARBA00004141"/>
    </source>
</evidence>
<dbReference type="GO" id="GO:0034755">
    <property type="term" value="P:iron ion transmembrane transport"/>
    <property type="evidence" value="ECO:0007669"/>
    <property type="project" value="TreeGrafter"/>
</dbReference>
<feature type="region of interest" description="Disordered" evidence="5">
    <location>
        <begin position="1"/>
        <end position="32"/>
    </location>
</feature>
<evidence type="ECO:0000313" key="7">
    <source>
        <dbReference type="EMBL" id="QDC24578.1"/>
    </source>
</evidence>
<keyword evidence="2 6" id="KW-0812">Transmembrane</keyword>
<keyword evidence="4 6" id="KW-0472">Membrane</keyword>
<feature type="compositionally biased region" description="Polar residues" evidence="5">
    <location>
        <begin position="1"/>
        <end position="14"/>
    </location>
</feature>
<feature type="transmembrane region" description="Helical" evidence="6">
    <location>
        <begin position="385"/>
        <end position="404"/>
    </location>
</feature>
<feature type="transmembrane region" description="Helical" evidence="6">
    <location>
        <begin position="68"/>
        <end position="86"/>
    </location>
</feature>
<dbReference type="AlphaFoldDB" id="A0A5B8C2R4"/>
<evidence type="ECO:0000256" key="4">
    <source>
        <dbReference type="ARBA" id="ARBA00023136"/>
    </source>
</evidence>
<reference evidence="7 8" key="1">
    <citation type="submission" date="2019-05" db="EMBL/GenBank/DDBJ databases">
        <title>Georgenia *** sp. nov., and Georgenia *** sp. nov., isolated from the intestinal contents of plateau pika (Ochotona curzoniae) in the Qinghai-Tibet plateau of China.</title>
        <authorList>
            <person name="Tian Z."/>
        </authorList>
    </citation>
    <scope>NUCLEOTIDE SEQUENCE [LARGE SCALE GENOMIC DNA]</scope>
    <source>
        <strain evidence="7 8">Z443</strain>
    </source>
</reference>
<dbReference type="GO" id="GO:0015086">
    <property type="term" value="F:cadmium ion transmembrane transporter activity"/>
    <property type="evidence" value="ECO:0007669"/>
    <property type="project" value="TreeGrafter"/>
</dbReference>
<dbReference type="PANTHER" id="PTHR11706:SF3">
    <property type="entry name" value="METAL ION TRANSPORT PROTEIN"/>
    <property type="match status" value="1"/>
</dbReference>
<proteinExistence type="predicted"/>
<dbReference type="KEGG" id="gyu:FE374_08035"/>
<accession>A0A5B8C2R4</accession>
<dbReference type="EMBL" id="CP040915">
    <property type="protein sequence ID" value="QDC24578.1"/>
    <property type="molecule type" value="Genomic_DNA"/>
</dbReference>
<dbReference type="GO" id="GO:0005384">
    <property type="term" value="F:manganese ion transmembrane transporter activity"/>
    <property type="evidence" value="ECO:0007669"/>
    <property type="project" value="TreeGrafter"/>
</dbReference>
<feature type="transmembrane region" description="Helical" evidence="6">
    <location>
        <begin position="411"/>
        <end position="432"/>
    </location>
</feature>
<dbReference type="OrthoDB" id="9787548at2"/>
<dbReference type="InterPro" id="IPR001046">
    <property type="entry name" value="NRAMP_fam"/>
</dbReference>
<evidence type="ECO:0000256" key="3">
    <source>
        <dbReference type="ARBA" id="ARBA00022989"/>
    </source>
</evidence>
<name>A0A5B8C2R4_9MICO</name>